<organism evidence="3 4">
    <name type="scientific">Lachnellula suecica</name>
    <dbReference type="NCBI Taxonomy" id="602035"/>
    <lineage>
        <taxon>Eukaryota</taxon>
        <taxon>Fungi</taxon>
        <taxon>Dikarya</taxon>
        <taxon>Ascomycota</taxon>
        <taxon>Pezizomycotina</taxon>
        <taxon>Leotiomycetes</taxon>
        <taxon>Helotiales</taxon>
        <taxon>Lachnaceae</taxon>
        <taxon>Lachnellula</taxon>
    </lineage>
</organism>
<feature type="transmembrane region" description="Helical" evidence="2">
    <location>
        <begin position="308"/>
        <end position="330"/>
    </location>
</feature>
<dbReference type="Gene3D" id="2.40.40.10">
    <property type="entry name" value="RlpA-like domain"/>
    <property type="match status" value="1"/>
</dbReference>
<proteinExistence type="predicted"/>
<reference evidence="3 4" key="1">
    <citation type="submission" date="2018-05" db="EMBL/GenBank/DDBJ databases">
        <title>Genome sequencing and assembly of the regulated plant pathogen Lachnellula willkommii and related sister species for the development of diagnostic species identification markers.</title>
        <authorList>
            <person name="Giroux E."/>
            <person name="Bilodeau G."/>
        </authorList>
    </citation>
    <scope>NUCLEOTIDE SEQUENCE [LARGE SCALE GENOMIC DNA]</scope>
    <source>
        <strain evidence="3 4">CBS 268.59</strain>
    </source>
</reference>
<keyword evidence="2" id="KW-0812">Transmembrane</keyword>
<keyword evidence="2" id="KW-1133">Transmembrane helix</keyword>
<feature type="transmembrane region" description="Helical" evidence="2">
    <location>
        <begin position="406"/>
        <end position="428"/>
    </location>
</feature>
<dbReference type="InterPro" id="IPR051477">
    <property type="entry name" value="Expansin_CellWall"/>
</dbReference>
<evidence type="ECO:0000313" key="4">
    <source>
        <dbReference type="Proteomes" id="UP000469558"/>
    </source>
</evidence>
<keyword evidence="4" id="KW-1185">Reference proteome</keyword>
<feature type="transmembrane region" description="Helical" evidence="2">
    <location>
        <begin position="493"/>
        <end position="523"/>
    </location>
</feature>
<gene>
    <name evidence="3" type="primary">pi</name>
    <name evidence="3" type="ORF">LSUE1_G000370</name>
</gene>
<dbReference type="Proteomes" id="UP000469558">
    <property type="component" value="Unassembled WGS sequence"/>
</dbReference>
<comment type="caution">
    <text evidence="3">The sequence shown here is derived from an EMBL/GenBank/DDBJ whole genome shotgun (WGS) entry which is preliminary data.</text>
</comment>
<accession>A0A8T9CN33</accession>
<dbReference type="CDD" id="cd22191">
    <property type="entry name" value="DPBB_RlpA_EXP_N-like"/>
    <property type="match status" value="1"/>
</dbReference>
<keyword evidence="2" id="KW-0472">Membrane</keyword>
<protein>
    <submittedName>
        <fullName evidence="3">Papain inhibitor</fullName>
    </submittedName>
</protein>
<evidence type="ECO:0000313" key="3">
    <source>
        <dbReference type="EMBL" id="TVY85234.1"/>
    </source>
</evidence>
<name>A0A8T9CN33_9HELO</name>
<dbReference type="PANTHER" id="PTHR31836:SF28">
    <property type="entry name" value="SRCR DOMAIN-CONTAINING PROTEIN-RELATED"/>
    <property type="match status" value="1"/>
</dbReference>
<dbReference type="EMBL" id="QGMK01000021">
    <property type="protein sequence ID" value="TVY85234.1"/>
    <property type="molecule type" value="Genomic_DNA"/>
</dbReference>
<dbReference type="PANTHER" id="PTHR31836">
    <property type="match status" value="1"/>
</dbReference>
<sequence length="570" mass="62360">MSLKNLPLPTNGATFTGDLTYYSPGPGYGACGYENTSSDSICAVSHIVWDAASTSSNPNANPLCGKKIRITRYDVTKGGNHSVDVEVVDRCVGCVAVDLDLSLSVFTSLAEEAEGRTCCVDTQGYASYNCPSDYSFCCVTGFNQSETCNSKADCTGSVASAVKVYAEDSSDYSLNDTTTYVQIHIFAETTTALIAATPVPTAVSDFNPSFYFAGPEEDYPACAISPTDCFIAGYNKACYALLPPDSLDAKTPDCICATVLTAGYSCFKQQCSLADRQTIQSVWNSKCNYTVEYYPNQDSLILWRPGSIIAISVVSFFVGSMILVPILLMVRQHSRNDRLGQSQKIGVGSYLLMLVQSNFFDWLASHIMLACTGCYLIVYGIFPTTTGHPRVDTDPCALESLINTPWILAMLITGLDLLFLLLFSIWLYKKKGGSGRTITGTRPSRIALTVIAVLTLVLDMASFGYILYALAAISRMSCAITVLNEPLNNLDNGWAVLPVSAQAILVLWCIFSGLSLMASIFWLSSEWRDKVKWKRARQQTEQEGINMVEERVEITGMRAVRDVYGRREHR</sequence>
<feature type="transmembrane region" description="Helical" evidence="2">
    <location>
        <begin position="448"/>
        <end position="473"/>
    </location>
</feature>
<evidence type="ECO:0000256" key="2">
    <source>
        <dbReference type="SAM" id="Phobius"/>
    </source>
</evidence>
<feature type="transmembrane region" description="Helical" evidence="2">
    <location>
        <begin position="359"/>
        <end position="382"/>
    </location>
</feature>
<dbReference type="SUPFAM" id="SSF50685">
    <property type="entry name" value="Barwin-like endoglucanases"/>
    <property type="match status" value="1"/>
</dbReference>
<dbReference type="AlphaFoldDB" id="A0A8T9CN33"/>
<dbReference type="OrthoDB" id="623670at2759"/>
<dbReference type="InterPro" id="IPR036908">
    <property type="entry name" value="RlpA-like_sf"/>
</dbReference>
<evidence type="ECO:0000256" key="1">
    <source>
        <dbReference type="ARBA" id="ARBA00022729"/>
    </source>
</evidence>
<keyword evidence="1" id="KW-0732">Signal</keyword>